<protein>
    <submittedName>
        <fullName evidence="2">Transposase</fullName>
    </submittedName>
</protein>
<organism evidence="2 3">
    <name type="scientific">Pseudomonas eucalypticola</name>
    <dbReference type="NCBI Taxonomy" id="2599595"/>
    <lineage>
        <taxon>Bacteria</taxon>
        <taxon>Pseudomonadati</taxon>
        <taxon>Pseudomonadota</taxon>
        <taxon>Gammaproteobacteria</taxon>
        <taxon>Pseudomonadales</taxon>
        <taxon>Pseudomonadaceae</taxon>
        <taxon>Pseudomonas</taxon>
    </lineage>
</organism>
<dbReference type="InterPro" id="IPR036515">
    <property type="entry name" value="Transposase_17_sf"/>
</dbReference>
<dbReference type="PANTHER" id="PTHR36966:SF1">
    <property type="entry name" value="REP-ASSOCIATED TYROSINE TRANSPOSASE"/>
    <property type="match status" value="1"/>
</dbReference>
<dbReference type="SUPFAM" id="SSF143422">
    <property type="entry name" value="Transposase IS200-like"/>
    <property type="match status" value="1"/>
</dbReference>
<dbReference type="KEGG" id="pez:HWQ56_21565"/>
<dbReference type="SMART" id="SM01321">
    <property type="entry name" value="Y1_Tnp"/>
    <property type="match status" value="1"/>
</dbReference>
<dbReference type="Proteomes" id="UP000509568">
    <property type="component" value="Chromosome"/>
</dbReference>
<evidence type="ECO:0000259" key="1">
    <source>
        <dbReference type="SMART" id="SM01321"/>
    </source>
</evidence>
<dbReference type="PANTHER" id="PTHR36966">
    <property type="entry name" value="REP-ASSOCIATED TYROSINE TRANSPOSASE"/>
    <property type="match status" value="1"/>
</dbReference>
<dbReference type="InterPro" id="IPR002686">
    <property type="entry name" value="Transposase_17"/>
</dbReference>
<feature type="domain" description="Transposase IS200-like" evidence="1">
    <location>
        <begin position="16"/>
        <end position="130"/>
    </location>
</feature>
<dbReference type="EMBL" id="CP056030">
    <property type="protein sequence ID" value="QKZ07763.1"/>
    <property type="molecule type" value="Genomic_DNA"/>
</dbReference>
<proteinExistence type="predicted"/>
<sequence>MPIFHEHRLRTGRVSEHGRVYLITTITYGRERVFANWQTGRLVVREMVREEQRGYARSIAWVVMPDHLHWLVELTAGDLSQMVCRVKARSAAAVNTATGRKGSLWRKGFHDKAVRRDENLKHLARYVVANPVRAGLVRSVRDYALWDAVWL</sequence>
<dbReference type="RefSeq" id="WP_176572462.1">
    <property type="nucleotide sequence ID" value="NZ_CP056030.1"/>
</dbReference>
<accession>A0A7D5H9Q4</accession>
<dbReference type="NCBIfam" id="NF047646">
    <property type="entry name" value="REP_Tyr_transpos"/>
    <property type="match status" value="1"/>
</dbReference>
<dbReference type="GO" id="GO:0004803">
    <property type="term" value="F:transposase activity"/>
    <property type="evidence" value="ECO:0007669"/>
    <property type="project" value="InterPro"/>
</dbReference>
<reference evidence="2 3" key="1">
    <citation type="submission" date="2020-06" db="EMBL/GenBank/DDBJ databases">
        <title>Pseudomonas eucalypticola sp. nov., an endophyte of Eucalyptus dunnii leaves with biocontrol ability of eucalyptus leaf blight.</title>
        <authorList>
            <person name="Liu Y."/>
            <person name="Song Z."/>
            <person name="Zeng H."/>
            <person name="Lu M."/>
            <person name="Wang X."/>
            <person name="Lian X."/>
            <person name="Zhang Q."/>
        </authorList>
    </citation>
    <scope>NUCLEOTIDE SEQUENCE [LARGE SCALE GENOMIC DNA]</scope>
    <source>
        <strain evidence="2 3">NP-1</strain>
    </source>
</reference>
<dbReference type="Gene3D" id="3.30.70.1290">
    <property type="entry name" value="Transposase IS200-like"/>
    <property type="match status" value="1"/>
</dbReference>
<dbReference type="Pfam" id="PF01797">
    <property type="entry name" value="Y1_Tnp"/>
    <property type="match status" value="1"/>
</dbReference>
<dbReference type="GO" id="GO:0006313">
    <property type="term" value="P:DNA transposition"/>
    <property type="evidence" value="ECO:0007669"/>
    <property type="project" value="InterPro"/>
</dbReference>
<evidence type="ECO:0000313" key="2">
    <source>
        <dbReference type="EMBL" id="QKZ07763.1"/>
    </source>
</evidence>
<name>A0A7D5H9Q4_9PSED</name>
<dbReference type="GO" id="GO:0043565">
    <property type="term" value="F:sequence-specific DNA binding"/>
    <property type="evidence" value="ECO:0007669"/>
    <property type="project" value="TreeGrafter"/>
</dbReference>
<keyword evidence="3" id="KW-1185">Reference proteome</keyword>
<gene>
    <name evidence="2" type="ORF">HWQ56_21565</name>
</gene>
<evidence type="ECO:0000313" key="3">
    <source>
        <dbReference type="Proteomes" id="UP000509568"/>
    </source>
</evidence>
<dbReference type="InterPro" id="IPR052715">
    <property type="entry name" value="RAYT_transposase"/>
</dbReference>
<dbReference type="AlphaFoldDB" id="A0A7D5H9Q4"/>